<protein>
    <recommendedName>
        <fullName evidence="1">GAF domain-containing protein</fullName>
    </recommendedName>
</protein>
<dbReference type="SMART" id="SM00065">
    <property type="entry name" value="GAF"/>
    <property type="match status" value="1"/>
</dbReference>
<feature type="domain" description="GAF" evidence="1">
    <location>
        <begin position="38"/>
        <end position="195"/>
    </location>
</feature>
<keyword evidence="3" id="KW-1185">Reference proteome</keyword>
<organism evidence="2 3">
    <name type="scientific">Piscinibacter gummiphilus</name>
    <dbReference type="NCBI Taxonomy" id="946333"/>
    <lineage>
        <taxon>Bacteria</taxon>
        <taxon>Pseudomonadati</taxon>
        <taxon>Pseudomonadota</taxon>
        <taxon>Betaproteobacteria</taxon>
        <taxon>Burkholderiales</taxon>
        <taxon>Sphaerotilaceae</taxon>
        <taxon>Piscinibacter</taxon>
    </lineage>
</organism>
<gene>
    <name evidence="2" type="ORF">A4W93_17195</name>
</gene>
<dbReference type="KEGG" id="rgu:A4W93_17195"/>
<evidence type="ECO:0000259" key="1">
    <source>
        <dbReference type="SMART" id="SM00065"/>
    </source>
</evidence>
<reference evidence="2 3" key="1">
    <citation type="submission" date="2016-04" db="EMBL/GenBank/DDBJ databases">
        <title>Complete genome sequence of natural rubber-degrading, novel Gram-negative bacterium, Rhizobacter gummiphilus strain NS21.</title>
        <authorList>
            <person name="Tabata M."/>
            <person name="Kasai D."/>
            <person name="Fukuda M."/>
        </authorList>
    </citation>
    <scope>NUCLEOTIDE SEQUENCE [LARGE SCALE GENOMIC DNA]</scope>
    <source>
        <strain evidence="2 3">NS21</strain>
    </source>
</reference>
<dbReference type="AlphaFoldDB" id="A0A1W6LB69"/>
<dbReference type="Pfam" id="PF01590">
    <property type="entry name" value="GAF"/>
    <property type="match status" value="1"/>
</dbReference>
<dbReference type="PANTHER" id="PTHR43102">
    <property type="entry name" value="SLR1143 PROTEIN"/>
    <property type="match status" value="1"/>
</dbReference>
<dbReference type="InterPro" id="IPR003018">
    <property type="entry name" value="GAF"/>
</dbReference>
<sequence>MPTAQDLRSAVATGLTLAGQAPRVASTCAASSHGDVDDSLAAFNTFSTLLATEGIRAALYSVLRKSDYRFIGIFRFRNGKATSTVHVDRMDLNDLQAATVDEAATYCTLVRDGKAPFVTADATLDPRTALHEARDVVRAYAGIPIVARDGEFIGTLCHYDLEPRSPEQLDLSLLLRVATALGQSGQVPPYPGAGSCTG</sequence>
<dbReference type="PANTHER" id="PTHR43102:SF2">
    <property type="entry name" value="GAF DOMAIN-CONTAINING PROTEIN"/>
    <property type="match status" value="1"/>
</dbReference>
<dbReference type="Gene3D" id="3.30.450.40">
    <property type="match status" value="1"/>
</dbReference>
<name>A0A1W6LB69_9BURK</name>
<evidence type="ECO:0000313" key="2">
    <source>
        <dbReference type="EMBL" id="ARN21493.1"/>
    </source>
</evidence>
<evidence type="ECO:0000313" key="3">
    <source>
        <dbReference type="Proteomes" id="UP000193427"/>
    </source>
</evidence>
<proteinExistence type="predicted"/>
<dbReference type="Proteomes" id="UP000193427">
    <property type="component" value="Chromosome"/>
</dbReference>
<dbReference type="InterPro" id="IPR029016">
    <property type="entry name" value="GAF-like_dom_sf"/>
</dbReference>
<dbReference type="SUPFAM" id="SSF55781">
    <property type="entry name" value="GAF domain-like"/>
    <property type="match status" value="1"/>
</dbReference>
<dbReference type="EMBL" id="CP015118">
    <property type="protein sequence ID" value="ARN21493.1"/>
    <property type="molecule type" value="Genomic_DNA"/>
</dbReference>
<dbReference type="STRING" id="946333.A4W93_17195"/>
<accession>A0A1W6LB69</accession>